<dbReference type="AlphaFoldDB" id="A0AA38REK3"/>
<gene>
    <name evidence="1" type="ORF">NKR23_g6063</name>
</gene>
<evidence type="ECO:0000313" key="1">
    <source>
        <dbReference type="EMBL" id="KAJ9144051.1"/>
    </source>
</evidence>
<organism evidence="1 2">
    <name type="scientific">Pleurostoma richardsiae</name>
    <dbReference type="NCBI Taxonomy" id="41990"/>
    <lineage>
        <taxon>Eukaryota</taxon>
        <taxon>Fungi</taxon>
        <taxon>Dikarya</taxon>
        <taxon>Ascomycota</taxon>
        <taxon>Pezizomycotina</taxon>
        <taxon>Sordariomycetes</taxon>
        <taxon>Sordariomycetidae</taxon>
        <taxon>Calosphaeriales</taxon>
        <taxon>Pleurostomataceae</taxon>
        <taxon>Pleurostoma</taxon>
    </lineage>
</organism>
<reference evidence="1" key="1">
    <citation type="submission" date="2022-07" db="EMBL/GenBank/DDBJ databases">
        <title>Fungi with potential for degradation of polypropylene.</title>
        <authorList>
            <person name="Gostincar C."/>
        </authorList>
    </citation>
    <scope>NUCLEOTIDE SEQUENCE</scope>
    <source>
        <strain evidence="1">EXF-13308</strain>
    </source>
</reference>
<dbReference type="Proteomes" id="UP001174694">
    <property type="component" value="Unassembled WGS sequence"/>
</dbReference>
<keyword evidence="2" id="KW-1185">Reference proteome</keyword>
<proteinExistence type="predicted"/>
<name>A0AA38REK3_9PEZI</name>
<accession>A0AA38REK3</accession>
<comment type="caution">
    <text evidence="1">The sequence shown here is derived from an EMBL/GenBank/DDBJ whole genome shotgun (WGS) entry which is preliminary data.</text>
</comment>
<evidence type="ECO:0000313" key="2">
    <source>
        <dbReference type="Proteomes" id="UP001174694"/>
    </source>
</evidence>
<dbReference type="EMBL" id="JANBVO010000017">
    <property type="protein sequence ID" value="KAJ9144051.1"/>
    <property type="molecule type" value="Genomic_DNA"/>
</dbReference>
<protein>
    <submittedName>
        <fullName evidence="1">Uncharacterized protein</fullName>
    </submittedName>
</protein>
<sequence length="101" mass="11007">MLSPRIAMLTAPLVHADNPPSQVADLAARESISAEDERLTWGAGLVDPLLVARVLHEGVGKDHAMDVEKSGRSLSCNIAMGRMGVAEVDWLRECGIEWNDW</sequence>